<keyword evidence="2" id="KW-1133">Transmembrane helix</keyword>
<feature type="transmembrane region" description="Helical" evidence="2">
    <location>
        <begin position="586"/>
        <end position="605"/>
    </location>
</feature>
<feature type="transmembrane region" description="Helical" evidence="2">
    <location>
        <begin position="636"/>
        <end position="655"/>
    </location>
</feature>
<keyword evidence="2" id="KW-0472">Membrane</keyword>
<protein>
    <recommendedName>
        <fullName evidence="5">DUF2157 domain-containing protein</fullName>
    </recommendedName>
</protein>
<name>A0A853CSK2_9ACTN</name>
<dbReference type="InterPro" id="IPR058062">
    <property type="entry name" value="SCO7613_C"/>
</dbReference>
<feature type="transmembrane region" description="Helical" evidence="2">
    <location>
        <begin position="661"/>
        <end position="678"/>
    </location>
</feature>
<feature type="transmembrane region" description="Helical" evidence="2">
    <location>
        <begin position="136"/>
        <end position="155"/>
    </location>
</feature>
<evidence type="ECO:0000256" key="1">
    <source>
        <dbReference type="SAM" id="MobiDB-lite"/>
    </source>
</evidence>
<feature type="region of interest" description="Disordered" evidence="1">
    <location>
        <begin position="1"/>
        <end position="23"/>
    </location>
</feature>
<reference evidence="3 4" key="1">
    <citation type="submission" date="2020-07" db="EMBL/GenBank/DDBJ databases">
        <title>Sequencing the genomes of 1000 actinobacteria strains.</title>
        <authorList>
            <person name="Klenk H.-P."/>
        </authorList>
    </citation>
    <scope>NUCLEOTIDE SEQUENCE [LARGE SCALE GENOMIC DNA]</scope>
    <source>
        <strain evidence="3 4">DSM 104001</strain>
    </source>
</reference>
<dbReference type="AlphaFoldDB" id="A0A853CSK2"/>
<feature type="transmembrane region" description="Helical" evidence="2">
    <location>
        <begin position="457"/>
        <end position="477"/>
    </location>
</feature>
<feature type="compositionally biased region" description="Low complexity" evidence="1">
    <location>
        <begin position="11"/>
        <end position="23"/>
    </location>
</feature>
<evidence type="ECO:0000256" key="2">
    <source>
        <dbReference type="SAM" id="Phobius"/>
    </source>
</evidence>
<evidence type="ECO:0000313" key="4">
    <source>
        <dbReference type="Proteomes" id="UP000541969"/>
    </source>
</evidence>
<feature type="transmembrane region" description="Helical" evidence="2">
    <location>
        <begin position="196"/>
        <end position="215"/>
    </location>
</feature>
<feature type="transmembrane region" description="Helical" evidence="2">
    <location>
        <begin position="167"/>
        <end position="184"/>
    </location>
</feature>
<keyword evidence="4" id="KW-1185">Reference proteome</keyword>
<feature type="transmembrane region" description="Helical" evidence="2">
    <location>
        <begin position="271"/>
        <end position="297"/>
    </location>
</feature>
<feature type="transmembrane region" description="Helical" evidence="2">
    <location>
        <begin position="358"/>
        <end position="378"/>
    </location>
</feature>
<feature type="transmembrane region" description="Helical" evidence="2">
    <location>
        <begin position="245"/>
        <end position="264"/>
    </location>
</feature>
<feature type="transmembrane region" description="Helical" evidence="2">
    <location>
        <begin position="409"/>
        <end position="428"/>
    </location>
</feature>
<gene>
    <name evidence="3" type="ORF">GGQ55_005131</name>
</gene>
<evidence type="ECO:0008006" key="5">
    <source>
        <dbReference type="Google" id="ProtNLM"/>
    </source>
</evidence>
<feature type="transmembrane region" description="Helical" evidence="2">
    <location>
        <begin position="561"/>
        <end position="579"/>
    </location>
</feature>
<feature type="transmembrane region" description="Helical" evidence="2">
    <location>
        <begin position="489"/>
        <end position="507"/>
    </location>
</feature>
<feature type="region of interest" description="Disordered" evidence="1">
    <location>
        <begin position="82"/>
        <end position="103"/>
    </location>
</feature>
<feature type="transmembrane region" description="Helical" evidence="2">
    <location>
        <begin position="303"/>
        <end position="321"/>
    </location>
</feature>
<dbReference type="Proteomes" id="UP000541969">
    <property type="component" value="Unassembled WGS sequence"/>
</dbReference>
<evidence type="ECO:0000313" key="3">
    <source>
        <dbReference type="EMBL" id="NYJ08853.1"/>
    </source>
</evidence>
<feature type="transmembrane region" description="Helical" evidence="2">
    <location>
        <begin position="333"/>
        <end position="352"/>
    </location>
</feature>
<feature type="transmembrane region" description="Helical" evidence="2">
    <location>
        <begin position="435"/>
        <end position="451"/>
    </location>
</feature>
<feature type="compositionally biased region" description="Basic and acidic residues" evidence="1">
    <location>
        <begin position="1"/>
        <end position="10"/>
    </location>
</feature>
<dbReference type="RefSeq" id="WP_179721754.1">
    <property type="nucleotide sequence ID" value="NZ_JACBZT010000001.1"/>
</dbReference>
<feature type="transmembrane region" description="Helical" evidence="2">
    <location>
        <begin position="611"/>
        <end position="629"/>
    </location>
</feature>
<feature type="transmembrane region" description="Helical" evidence="2">
    <location>
        <begin position="513"/>
        <end position="530"/>
    </location>
</feature>
<sequence>MRSCTRRDSPARSAAPPATGPAAAPCPVCGLPAVGQAALVVARIGATLAELTRDRDALLATLRMSAPGAAAPSVVVAPPPQPAFVPPAPPPPAPPPPAPPRRRLSPQQVLLGLGALLLVAGAVAFVALAWTRLGLAFQATVMVLVTAAACGTSAFAARRGLRATEEALAGAGAALLAVDLAAAYGKGLLGVDGLSLRIWSAIALGVVVLVAVGLGRLTRTTLTWPLVALFAAQPVPFLLMTTDVLAGPAGVAAAVGLAVLDVAAALRLRPALAFVAGVLAALWTAIAAVGGVGAAAYRPPLESWLSTAVVLATAVGACLLLRVPRIAAQLPDPWVVATLGGVATGLALGGSLDTAGQPGRVVAGALGVALLTAAVALVRLPAAAAGLGSAGATVGLVGCVRLAESHGSLPLSVILFAVVVPAALAIVLRPALRQPAAALVVLAPAGSVLVAEDGGLLPTTVAGLLLAVLSAIGFGLATMRAGRADEIPFAGAASVAAVLAGGTSASVGAWGQVGLQLAIAGAAAAGYAVLTKRAWVAAVAIGDLVLAAWIALAGADVQTPEAYTLPAAVGLLLIGLPRLLARGPSWAAEGPGIAVGLVPSAFLAVTEPSTLRLVLVVAAAVALTVVGTLSHRQAPFVLGAAALAFVVLGRLGPYAPLLPRWVTLTVAGLLLLLLGATYERRRQQAREAVAWVVQMR</sequence>
<feature type="transmembrane region" description="Helical" evidence="2">
    <location>
        <begin position="109"/>
        <end position="130"/>
    </location>
</feature>
<keyword evidence="2" id="KW-0812">Transmembrane</keyword>
<organism evidence="3 4">
    <name type="scientific">Petropleomorpha daqingensis</name>
    <dbReference type="NCBI Taxonomy" id="2026353"/>
    <lineage>
        <taxon>Bacteria</taxon>
        <taxon>Bacillati</taxon>
        <taxon>Actinomycetota</taxon>
        <taxon>Actinomycetes</taxon>
        <taxon>Geodermatophilales</taxon>
        <taxon>Geodermatophilaceae</taxon>
        <taxon>Petropleomorpha</taxon>
    </lineage>
</organism>
<accession>A0A853CSK2</accession>
<comment type="caution">
    <text evidence="3">The sequence shown here is derived from an EMBL/GenBank/DDBJ whole genome shotgun (WGS) entry which is preliminary data.</text>
</comment>
<dbReference type="NCBIfam" id="NF047321">
    <property type="entry name" value="SCO7613_CTERM"/>
    <property type="match status" value="1"/>
</dbReference>
<proteinExistence type="predicted"/>
<feature type="compositionally biased region" description="Pro residues" evidence="1">
    <location>
        <begin position="82"/>
        <end position="99"/>
    </location>
</feature>
<feature type="transmembrane region" description="Helical" evidence="2">
    <location>
        <begin position="535"/>
        <end position="555"/>
    </location>
</feature>
<dbReference type="EMBL" id="JACBZT010000001">
    <property type="protein sequence ID" value="NYJ08853.1"/>
    <property type="molecule type" value="Genomic_DNA"/>
</dbReference>